<feature type="compositionally biased region" description="Polar residues" evidence="1">
    <location>
        <begin position="344"/>
        <end position="361"/>
    </location>
</feature>
<dbReference type="STRING" id="655819.J4UT00"/>
<dbReference type="InParanoid" id="J4UT00"/>
<reference evidence="3 4" key="1">
    <citation type="journal article" date="2012" name="Sci. Rep.">
        <title>Genomic perspectives on the evolution of fungal entomopathogenicity in Beauveria bassiana.</title>
        <authorList>
            <person name="Xiao G."/>
            <person name="Ying S.H."/>
            <person name="Zheng P."/>
            <person name="Wang Z.L."/>
            <person name="Zhang S."/>
            <person name="Xie X.Q."/>
            <person name="Shang Y."/>
            <person name="St Leger R.J."/>
            <person name="Zhao G.P."/>
            <person name="Wang C."/>
            <person name="Feng M.G."/>
        </authorList>
    </citation>
    <scope>NUCLEOTIDE SEQUENCE [LARGE SCALE GENOMIC DNA]</scope>
    <source>
        <strain evidence="3 4">ARSEF 2860</strain>
    </source>
</reference>
<feature type="compositionally biased region" description="Acidic residues" evidence="1">
    <location>
        <begin position="307"/>
        <end position="320"/>
    </location>
</feature>
<dbReference type="OrthoDB" id="342264at2759"/>
<keyword evidence="4" id="KW-1185">Reference proteome</keyword>
<feature type="domain" description="BRCT" evidence="2">
    <location>
        <begin position="1"/>
        <end position="117"/>
    </location>
</feature>
<feature type="region of interest" description="Disordered" evidence="1">
    <location>
        <begin position="126"/>
        <end position="147"/>
    </location>
</feature>
<dbReference type="Gene3D" id="3.40.50.10190">
    <property type="entry name" value="BRCT domain"/>
    <property type="match status" value="1"/>
</dbReference>
<dbReference type="InterPro" id="IPR036420">
    <property type="entry name" value="BRCT_dom_sf"/>
</dbReference>
<evidence type="ECO:0000313" key="3">
    <source>
        <dbReference type="EMBL" id="EJP68862.1"/>
    </source>
</evidence>
<accession>J4UT00</accession>
<name>J4UT00_BEAB2</name>
<dbReference type="PROSITE" id="PS50172">
    <property type="entry name" value="BRCT"/>
    <property type="match status" value="1"/>
</dbReference>
<dbReference type="HOGENOM" id="CLU_048607_2_0_1"/>
<dbReference type="EMBL" id="JH725153">
    <property type="protein sequence ID" value="EJP68862.1"/>
    <property type="molecule type" value="Genomic_DNA"/>
</dbReference>
<sequence length="393" mass="45267">MPRQIFKNRVLATAGPLPPTITLDNLRTWIPLRKGRLAEAFDDEVTHLLCTHEQFKKRVPLGNMTSILIRSVLMPFCFCFTVKKVLKDYKRIHIVHYDWLEFSAVANKRLPEREYSMRNILAKERAETRERNRQENGRKEGERGVNPTDVPSRVPALFHIYQDREFFSYQIDLTRNNSDDGEFGQRYVLTLWESNAKPHLYWFTAKFMRRKGDPNASYHRPSPCSGKWRHEMDLFLNFFRIKTGIDWQDRVLLAGTTPLSAFQYTPPTGGKPIGRRLRFSYDCCVELNLEWKQQNLPQEIVHKKDSEEAEEAVEMAEDYDRESVGHDADDSDIASDLGKDNCENETSAARPTRGSNCSNTEPVGPNDSGIWLQEDSAENADDEPGASPMETGS</sequence>
<feature type="compositionally biased region" description="Basic and acidic residues" evidence="1">
    <location>
        <begin position="126"/>
        <end position="143"/>
    </location>
</feature>
<dbReference type="SUPFAM" id="SSF52113">
    <property type="entry name" value="BRCT domain"/>
    <property type="match status" value="1"/>
</dbReference>
<evidence type="ECO:0000259" key="2">
    <source>
        <dbReference type="PROSITE" id="PS50172"/>
    </source>
</evidence>
<evidence type="ECO:0000256" key="1">
    <source>
        <dbReference type="SAM" id="MobiDB-lite"/>
    </source>
</evidence>
<dbReference type="InterPro" id="IPR001357">
    <property type="entry name" value="BRCT_dom"/>
</dbReference>
<organism evidence="3 4">
    <name type="scientific">Beauveria bassiana (strain ARSEF 2860)</name>
    <name type="common">White muscardine disease fungus</name>
    <name type="synonym">Tritirachium shiotae</name>
    <dbReference type="NCBI Taxonomy" id="655819"/>
    <lineage>
        <taxon>Eukaryota</taxon>
        <taxon>Fungi</taxon>
        <taxon>Dikarya</taxon>
        <taxon>Ascomycota</taxon>
        <taxon>Pezizomycotina</taxon>
        <taxon>Sordariomycetes</taxon>
        <taxon>Hypocreomycetidae</taxon>
        <taxon>Hypocreales</taxon>
        <taxon>Cordycipitaceae</taxon>
        <taxon>Beauveria</taxon>
    </lineage>
</organism>
<dbReference type="AlphaFoldDB" id="J4UT00"/>
<dbReference type="GeneID" id="19884909"/>
<gene>
    <name evidence="3" type="ORF">BBA_01897</name>
</gene>
<protein>
    <submittedName>
        <fullName evidence="3">Anthranilate synthase component II</fullName>
    </submittedName>
</protein>
<dbReference type="RefSeq" id="XP_008595216.1">
    <property type="nucleotide sequence ID" value="XM_008596994.1"/>
</dbReference>
<proteinExistence type="predicted"/>
<feature type="region of interest" description="Disordered" evidence="1">
    <location>
        <begin position="304"/>
        <end position="393"/>
    </location>
</feature>
<feature type="compositionally biased region" description="Acidic residues" evidence="1">
    <location>
        <begin position="375"/>
        <end position="384"/>
    </location>
</feature>
<dbReference type="Proteomes" id="UP000002762">
    <property type="component" value="Unassembled WGS sequence"/>
</dbReference>
<evidence type="ECO:0000313" key="4">
    <source>
        <dbReference type="Proteomes" id="UP000002762"/>
    </source>
</evidence>